<sequence length="174" mass="19711">MNTVLYIIIGIVALIFVLSVIAPKSYDVSRSIVINKPLAEVYNYLRFLEKQHEWSPWAEKDPNMEKTYTGTDGEVGFISAWVGNKDVGSGEQEITGLKENLEVSSQLRFLKPWKSTSDAYLRVSEIKEGTEVVWGFSGNNKFPISIMMLFMNMDKAVGGDFEFGLNKLKRTLEK</sequence>
<dbReference type="EMBL" id="JAVRHV010000001">
    <property type="protein sequence ID" value="MDT0552328.1"/>
    <property type="molecule type" value="Genomic_DNA"/>
</dbReference>
<name>A0ABU2Y5J2_9FLAO</name>
<reference evidence="2 3" key="1">
    <citation type="submission" date="2023-09" db="EMBL/GenBank/DDBJ databases">
        <authorList>
            <person name="Rey-Velasco X."/>
        </authorList>
    </citation>
    <scope>NUCLEOTIDE SEQUENCE [LARGE SCALE GENOMIC DNA]</scope>
    <source>
        <strain evidence="2 3">P050</strain>
    </source>
</reference>
<dbReference type="RefSeq" id="WP_311592180.1">
    <property type="nucleotide sequence ID" value="NZ_JAVRHV010000001.1"/>
</dbReference>
<dbReference type="Proteomes" id="UP001252186">
    <property type="component" value="Unassembled WGS sequence"/>
</dbReference>
<proteinExistence type="predicted"/>
<gene>
    <name evidence="2" type="ORF">RM519_03635</name>
</gene>
<organism evidence="2 3">
    <name type="scientific">Urechidicola vernalis</name>
    <dbReference type="NCBI Taxonomy" id="3075600"/>
    <lineage>
        <taxon>Bacteria</taxon>
        <taxon>Pseudomonadati</taxon>
        <taxon>Bacteroidota</taxon>
        <taxon>Flavobacteriia</taxon>
        <taxon>Flavobacteriales</taxon>
        <taxon>Flavobacteriaceae</taxon>
        <taxon>Urechidicola</taxon>
    </lineage>
</organism>
<dbReference type="SUPFAM" id="SSF55961">
    <property type="entry name" value="Bet v1-like"/>
    <property type="match status" value="1"/>
</dbReference>
<evidence type="ECO:0000256" key="1">
    <source>
        <dbReference type="SAM" id="Phobius"/>
    </source>
</evidence>
<dbReference type="Pfam" id="PF10604">
    <property type="entry name" value="Polyketide_cyc2"/>
    <property type="match status" value="1"/>
</dbReference>
<keyword evidence="1" id="KW-0472">Membrane</keyword>
<keyword evidence="3" id="KW-1185">Reference proteome</keyword>
<keyword evidence="1" id="KW-0812">Transmembrane</keyword>
<accession>A0ABU2Y5J2</accession>
<comment type="caution">
    <text evidence="2">The sequence shown here is derived from an EMBL/GenBank/DDBJ whole genome shotgun (WGS) entry which is preliminary data.</text>
</comment>
<evidence type="ECO:0000313" key="3">
    <source>
        <dbReference type="Proteomes" id="UP001252186"/>
    </source>
</evidence>
<keyword evidence="1" id="KW-1133">Transmembrane helix</keyword>
<dbReference type="InterPro" id="IPR019587">
    <property type="entry name" value="Polyketide_cyclase/dehydratase"/>
</dbReference>
<feature type="transmembrane region" description="Helical" evidence="1">
    <location>
        <begin position="6"/>
        <end position="26"/>
    </location>
</feature>
<evidence type="ECO:0000313" key="2">
    <source>
        <dbReference type="EMBL" id="MDT0552328.1"/>
    </source>
</evidence>
<dbReference type="InterPro" id="IPR023393">
    <property type="entry name" value="START-like_dom_sf"/>
</dbReference>
<protein>
    <submittedName>
        <fullName evidence="2">SRPBCC family protein</fullName>
    </submittedName>
</protein>
<dbReference type="Gene3D" id="3.30.530.20">
    <property type="match status" value="1"/>
</dbReference>
<dbReference type="CDD" id="cd07818">
    <property type="entry name" value="SRPBCC_1"/>
    <property type="match status" value="1"/>
</dbReference>